<organism evidence="14 15">
    <name type="scientific">Planoprotostelium fungivorum</name>
    <dbReference type="NCBI Taxonomy" id="1890364"/>
    <lineage>
        <taxon>Eukaryota</taxon>
        <taxon>Amoebozoa</taxon>
        <taxon>Evosea</taxon>
        <taxon>Variosea</taxon>
        <taxon>Cavosteliida</taxon>
        <taxon>Cavosteliaceae</taxon>
        <taxon>Planoprotostelium</taxon>
    </lineage>
</organism>
<evidence type="ECO:0000256" key="3">
    <source>
        <dbReference type="ARBA" id="ARBA00022614"/>
    </source>
</evidence>
<dbReference type="InterPro" id="IPR053038">
    <property type="entry name" value="RLP_Defense"/>
</dbReference>
<dbReference type="InterPro" id="IPR000203">
    <property type="entry name" value="GPS"/>
</dbReference>
<dbReference type="InParanoid" id="A0A2P6NKT3"/>
<dbReference type="Pfam" id="PF07714">
    <property type="entry name" value="PK_Tyr_Ser-Thr"/>
    <property type="match status" value="1"/>
</dbReference>
<dbReference type="PRINTS" id="PR00019">
    <property type="entry name" value="LEURICHRPT"/>
</dbReference>
<comment type="caution">
    <text evidence="14">The sequence shown here is derived from an EMBL/GenBank/DDBJ whole genome shotgun (WGS) entry which is preliminary data.</text>
</comment>
<accession>A0A2P6NKT3</accession>
<sequence>MSGRVSPKQRTRKYAKSTHVHPNHPFSASLSITQLCGGNIRQCESFQTYRVLLHRLRYSIHLSTKISTDLQYIHLHNEIRRLILFQFCETLKSVAPCGSISNCNPSGSWPTSICLPKWSYKGTLSPSIGNLINLTRLDLSHNNLTGSIPDSIGNLTSLQHLDLSYNNLNGSLPSSIGGLKRLQYLILRHNFLSGSIPATICNLTSLVNLTISANQLTGSIPILMGNMSSLVRLFLAENSLNGTIPSSIGQLPLQTLSLYSNNLAGDVPALPSTLKSLLLNKNSLNGTMSFTRDLMSLVNLDLSNNRFGGSIPSTIGQLKSLSTLALQRNLLYGPIPPSITSLTSLQLLHLYDNRLSGAIPCAMVNLTSLVQIKLQNNQLVTGTNCAVNFMDGLVNLPKLSVLQLNNNQLNGSVSGRSAGTPLQELYLNDNNFTSVGYINVERYCDLSHNLFPCFPLLNVTPTCILDYQPCDIAPLYDNETKISADEAKTAKTISAVILALLRNTSTYDYNSPIASVKLETFDTNSLVGQSVTSDIVNRSVSVVIPVSILGLNAKTNRREIELKGTKELINISMGFIETLPGYEKNNYETEAVCQYWNESSLSWSRDGISLVVDANVTVCQSNHLTNFSIAMQPIAEAPKSTSHTILIIIVVCCVGGGLVLVVILSLVIYSRTHRQRMVGEDVRLIVLDIEGITFDEKIAQRKRGEVWKGTYKGMTSVAVKKFTSSIDVTREMEILKRLHHPNIVQYLGCDARENYIVMEWMTGLSLDNYLSVYSDLSVDTMLVIGRGVTGALSYIASMGMYHNNVVPHKIFITGEKTLDVKLQCLSSIVQQDSPYESQSNELSTAPEILKERRYNDSGHVYSVGVLLWTMVTGNHHLYTTHTNQENIIFTVKEGTDSKLAQAITRCTDTRDKRPSLSELHSTIESREKSLMTFEQTQLDSVYMQ</sequence>
<dbReference type="FunFam" id="3.80.10.10:FF:000400">
    <property type="entry name" value="Nuclear pore complex protein NUP107"/>
    <property type="match status" value="1"/>
</dbReference>
<dbReference type="Gene3D" id="1.10.510.10">
    <property type="entry name" value="Transferase(Phosphotransferase) domain 1"/>
    <property type="match status" value="1"/>
</dbReference>
<dbReference type="InterPro" id="IPR055414">
    <property type="entry name" value="LRR_R13L4/SHOC2-like"/>
</dbReference>
<evidence type="ECO:0000256" key="7">
    <source>
        <dbReference type="ARBA" id="ARBA00022989"/>
    </source>
</evidence>
<keyword evidence="4 11" id="KW-0812">Transmembrane</keyword>
<dbReference type="OrthoDB" id="26095at2759"/>
<keyword evidence="8 11" id="KW-0472">Membrane</keyword>
<dbReference type="GO" id="GO:0005524">
    <property type="term" value="F:ATP binding"/>
    <property type="evidence" value="ECO:0007669"/>
    <property type="project" value="InterPro"/>
</dbReference>
<keyword evidence="9" id="KW-1015">Disulfide bond</keyword>
<dbReference type="SMART" id="SM00303">
    <property type="entry name" value="GPS"/>
    <property type="match status" value="1"/>
</dbReference>
<evidence type="ECO:0000313" key="14">
    <source>
        <dbReference type="EMBL" id="PRP84522.1"/>
    </source>
</evidence>
<dbReference type="AlphaFoldDB" id="A0A2P6NKT3"/>
<feature type="compositionally biased region" description="Basic residues" evidence="10">
    <location>
        <begin position="7"/>
        <end position="22"/>
    </location>
</feature>
<dbReference type="SMART" id="SM00369">
    <property type="entry name" value="LRR_TYP"/>
    <property type="match status" value="7"/>
</dbReference>
<feature type="region of interest" description="Disordered" evidence="10">
    <location>
        <begin position="1"/>
        <end position="22"/>
    </location>
</feature>
<dbReference type="GO" id="GO:0005886">
    <property type="term" value="C:plasma membrane"/>
    <property type="evidence" value="ECO:0007669"/>
    <property type="project" value="UniProtKB-SubCell"/>
</dbReference>
<feature type="domain" description="GAIN-B" evidence="13">
    <location>
        <begin position="489"/>
        <end position="637"/>
    </location>
</feature>
<dbReference type="Proteomes" id="UP000241769">
    <property type="component" value="Unassembled WGS sequence"/>
</dbReference>
<keyword evidence="3" id="KW-0433">Leucine-rich repeat</keyword>
<evidence type="ECO:0000256" key="10">
    <source>
        <dbReference type="SAM" id="MobiDB-lite"/>
    </source>
</evidence>
<dbReference type="SUPFAM" id="SSF52058">
    <property type="entry name" value="L domain-like"/>
    <property type="match status" value="1"/>
</dbReference>
<keyword evidence="5" id="KW-0732">Signal</keyword>
<dbReference type="PANTHER" id="PTHR48064">
    <property type="entry name" value="OS01G0750400 PROTEIN"/>
    <property type="match status" value="1"/>
</dbReference>
<dbReference type="PROSITE" id="PS50011">
    <property type="entry name" value="PROTEIN_KINASE_DOM"/>
    <property type="match status" value="1"/>
</dbReference>
<evidence type="ECO:0000259" key="13">
    <source>
        <dbReference type="PROSITE" id="PS50221"/>
    </source>
</evidence>
<keyword evidence="2" id="KW-1003">Cell membrane</keyword>
<evidence type="ECO:0000259" key="12">
    <source>
        <dbReference type="PROSITE" id="PS50011"/>
    </source>
</evidence>
<dbReference type="FunFam" id="3.80.10.10:FF:000299">
    <property type="entry name" value="Piriformospora indica-insensitive protein 2"/>
    <property type="match status" value="1"/>
</dbReference>
<dbReference type="PANTHER" id="PTHR48064:SF6">
    <property type="entry name" value="RECEPTOR-LIKE PROTEIN KINASE 2"/>
    <property type="match status" value="1"/>
</dbReference>
<protein>
    <recommendedName>
        <fullName evidence="16">LRR receptor-like serine/threonine-protein kinase</fullName>
    </recommendedName>
</protein>
<keyword evidence="7 11" id="KW-1133">Transmembrane helix</keyword>
<feature type="domain" description="Protein kinase" evidence="12">
    <location>
        <begin position="692"/>
        <end position="923"/>
    </location>
</feature>
<dbReference type="InterPro" id="IPR046338">
    <property type="entry name" value="GAIN_dom_sf"/>
</dbReference>
<dbReference type="Pfam" id="PF01825">
    <property type="entry name" value="GPS"/>
    <property type="match status" value="1"/>
</dbReference>
<evidence type="ECO:0000313" key="15">
    <source>
        <dbReference type="Proteomes" id="UP000241769"/>
    </source>
</evidence>
<dbReference type="InterPro" id="IPR001611">
    <property type="entry name" value="Leu-rich_rpt"/>
</dbReference>
<keyword evidence="6" id="KW-0677">Repeat</keyword>
<dbReference type="Gene3D" id="2.60.220.50">
    <property type="match status" value="1"/>
</dbReference>
<dbReference type="InterPro" id="IPR057244">
    <property type="entry name" value="GAIN_B"/>
</dbReference>
<dbReference type="PROSITE" id="PS50221">
    <property type="entry name" value="GAIN_B"/>
    <property type="match status" value="1"/>
</dbReference>
<dbReference type="Pfam" id="PF23598">
    <property type="entry name" value="LRR_14"/>
    <property type="match status" value="2"/>
</dbReference>
<evidence type="ECO:0000256" key="5">
    <source>
        <dbReference type="ARBA" id="ARBA00022729"/>
    </source>
</evidence>
<dbReference type="Gene3D" id="3.80.10.10">
    <property type="entry name" value="Ribonuclease Inhibitor"/>
    <property type="match status" value="4"/>
</dbReference>
<evidence type="ECO:0000256" key="11">
    <source>
        <dbReference type="SAM" id="Phobius"/>
    </source>
</evidence>
<evidence type="ECO:0000256" key="4">
    <source>
        <dbReference type="ARBA" id="ARBA00022692"/>
    </source>
</evidence>
<evidence type="ECO:0000256" key="2">
    <source>
        <dbReference type="ARBA" id="ARBA00022475"/>
    </source>
</evidence>
<reference evidence="14 15" key="1">
    <citation type="journal article" date="2018" name="Genome Biol. Evol.">
        <title>Multiple Roots of Fruiting Body Formation in Amoebozoa.</title>
        <authorList>
            <person name="Hillmann F."/>
            <person name="Forbes G."/>
            <person name="Novohradska S."/>
            <person name="Ferling I."/>
            <person name="Riege K."/>
            <person name="Groth M."/>
            <person name="Westermann M."/>
            <person name="Marz M."/>
            <person name="Spaller T."/>
            <person name="Winckler T."/>
            <person name="Schaap P."/>
            <person name="Glockner G."/>
        </authorList>
    </citation>
    <scope>NUCLEOTIDE SEQUENCE [LARGE SCALE GENOMIC DNA]</scope>
    <source>
        <strain evidence="14 15">Jena</strain>
    </source>
</reference>
<evidence type="ECO:0000256" key="1">
    <source>
        <dbReference type="ARBA" id="ARBA00004236"/>
    </source>
</evidence>
<proteinExistence type="predicted"/>
<dbReference type="PROSITE" id="PS51450">
    <property type="entry name" value="LRR"/>
    <property type="match status" value="1"/>
</dbReference>
<dbReference type="EMBL" id="MDYQ01000061">
    <property type="protein sequence ID" value="PRP84522.1"/>
    <property type="molecule type" value="Genomic_DNA"/>
</dbReference>
<evidence type="ECO:0000256" key="9">
    <source>
        <dbReference type="ARBA" id="ARBA00023157"/>
    </source>
</evidence>
<comment type="subcellular location">
    <subcellularLocation>
        <location evidence="1">Cell membrane</location>
    </subcellularLocation>
</comment>
<keyword evidence="15" id="KW-1185">Reference proteome</keyword>
<evidence type="ECO:0000256" key="6">
    <source>
        <dbReference type="ARBA" id="ARBA00022737"/>
    </source>
</evidence>
<dbReference type="STRING" id="1890364.A0A2P6NKT3"/>
<evidence type="ECO:0008006" key="16">
    <source>
        <dbReference type="Google" id="ProtNLM"/>
    </source>
</evidence>
<dbReference type="SUPFAM" id="SSF56112">
    <property type="entry name" value="Protein kinase-like (PK-like)"/>
    <property type="match status" value="1"/>
</dbReference>
<evidence type="ECO:0000256" key="8">
    <source>
        <dbReference type="ARBA" id="ARBA00023136"/>
    </source>
</evidence>
<dbReference type="InterPro" id="IPR003591">
    <property type="entry name" value="Leu-rich_rpt_typical-subtyp"/>
</dbReference>
<feature type="transmembrane region" description="Helical" evidence="11">
    <location>
        <begin position="645"/>
        <end position="669"/>
    </location>
</feature>
<dbReference type="InterPro" id="IPR011009">
    <property type="entry name" value="Kinase-like_dom_sf"/>
</dbReference>
<name>A0A2P6NKT3_9EUKA</name>
<gene>
    <name evidence="14" type="ORF">PROFUN_05857</name>
</gene>
<dbReference type="InterPro" id="IPR032675">
    <property type="entry name" value="LRR_dom_sf"/>
</dbReference>
<dbReference type="InterPro" id="IPR000719">
    <property type="entry name" value="Prot_kinase_dom"/>
</dbReference>
<dbReference type="GO" id="GO:0004674">
    <property type="term" value="F:protein serine/threonine kinase activity"/>
    <property type="evidence" value="ECO:0007669"/>
    <property type="project" value="UniProtKB-EC"/>
</dbReference>
<dbReference type="InterPro" id="IPR001245">
    <property type="entry name" value="Ser-Thr/Tyr_kinase_cat_dom"/>
</dbReference>